<dbReference type="InterPro" id="IPR051203">
    <property type="entry name" value="Polysaccharide_Synthase-Rel"/>
</dbReference>
<dbReference type="EMBL" id="LJJB01000007">
    <property type="protein sequence ID" value="KQL48731.1"/>
    <property type="molecule type" value="Genomic_DNA"/>
</dbReference>
<accession>A0ABR5NBG7</accession>
<evidence type="ECO:0000259" key="2">
    <source>
        <dbReference type="Pfam" id="PF02719"/>
    </source>
</evidence>
<evidence type="ECO:0000256" key="1">
    <source>
        <dbReference type="ARBA" id="ARBA00007430"/>
    </source>
</evidence>
<dbReference type="PANTHER" id="PTHR43318:SF2">
    <property type="entry name" value="UDP-N-ACETYLGLUCOSAMINE 4,6-DEHYDRATASE (INVERTING)"/>
    <property type="match status" value="1"/>
</dbReference>
<reference evidence="3 4" key="1">
    <citation type="submission" date="2015-09" db="EMBL/GenBank/DDBJ databases">
        <title>Genome sequencing project for genomic taxonomy and phylogenomics of Bacillus-like bacteria.</title>
        <authorList>
            <person name="Liu B."/>
            <person name="Wang J."/>
            <person name="Zhu Y."/>
            <person name="Liu G."/>
            <person name="Chen Q."/>
            <person name="Chen Z."/>
            <person name="Lan J."/>
            <person name="Che J."/>
            <person name="Ge C."/>
            <person name="Shi H."/>
            <person name="Pan Z."/>
            <person name="Liu X."/>
        </authorList>
    </citation>
    <scope>NUCLEOTIDE SEQUENCE [LARGE SCALE GENOMIC DNA]</scope>
    <source>
        <strain evidence="3 4">DSM 8552</strain>
    </source>
</reference>
<evidence type="ECO:0000313" key="4">
    <source>
        <dbReference type="Proteomes" id="UP000051063"/>
    </source>
</evidence>
<dbReference type="SUPFAM" id="SSF51735">
    <property type="entry name" value="NAD(P)-binding Rossmann-fold domains"/>
    <property type="match status" value="1"/>
</dbReference>
<dbReference type="Proteomes" id="UP000051063">
    <property type="component" value="Unassembled WGS sequence"/>
</dbReference>
<sequence length="335" mass="38071">MFFKDKKILIIGGTGTIGQSLVRKILEEQPKVIRIYSRDEFKQFELAHRLKHVEDRLRFLIGDVRNYERVHSSMQDIDYVFHVAAMKHVPACEYNPYEAVLTNIVGTHNVIKAAIAQNVKKVVFTSSDKAISPTNIYGATKLAAEKLVISAEYSKGTSGTIFSMVRFGNVMGSRGSVIPLFRQQILESMKVTVTDLSMSRFMMTLNQATSLTIRSMQESKGGEIFVLKMPVIFLRDLVTAVIEETCKIYGIDTANVQMEEIGLRSGEKKFEELMTYEESESAWELPDMFIIPSKFRSSHQYPSAIKSTPKEYDSQSEQPISLEEVRRLILDEKII</sequence>
<dbReference type="InterPro" id="IPR036291">
    <property type="entry name" value="NAD(P)-bd_dom_sf"/>
</dbReference>
<dbReference type="CDD" id="cd05237">
    <property type="entry name" value="UDP_invert_4-6DH_SDR_e"/>
    <property type="match status" value="1"/>
</dbReference>
<dbReference type="InterPro" id="IPR003869">
    <property type="entry name" value="Polysac_CapD-like"/>
</dbReference>
<proteinExistence type="inferred from homology"/>
<dbReference type="RefSeq" id="WP_055743023.1">
    <property type="nucleotide sequence ID" value="NZ_LJJB01000007.1"/>
</dbReference>
<dbReference type="Gene3D" id="3.40.50.720">
    <property type="entry name" value="NAD(P)-binding Rossmann-like Domain"/>
    <property type="match status" value="1"/>
</dbReference>
<evidence type="ECO:0000313" key="3">
    <source>
        <dbReference type="EMBL" id="KQL48731.1"/>
    </source>
</evidence>
<gene>
    <name evidence="3" type="ORF">AN963_02725</name>
</gene>
<dbReference type="Pfam" id="PF02719">
    <property type="entry name" value="Polysacc_synt_2"/>
    <property type="match status" value="1"/>
</dbReference>
<feature type="domain" description="Polysaccharide biosynthesis protein CapD-like" evidence="2">
    <location>
        <begin position="8"/>
        <end position="291"/>
    </location>
</feature>
<comment type="similarity">
    <text evidence="1">Belongs to the polysaccharide synthase family.</text>
</comment>
<comment type="caution">
    <text evidence="3">The sequence shown here is derived from an EMBL/GenBank/DDBJ whole genome shotgun (WGS) entry which is preliminary data.</text>
</comment>
<organism evidence="3 4">
    <name type="scientific">Brevibacillus choshinensis</name>
    <dbReference type="NCBI Taxonomy" id="54911"/>
    <lineage>
        <taxon>Bacteria</taxon>
        <taxon>Bacillati</taxon>
        <taxon>Bacillota</taxon>
        <taxon>Bacilli</taxon>
        <taxon>Bacillales</taxon>
        <taxon>Paenibacillaceae</taxon>
        <taxon>Brevibacillus</taxon>
    </lineage>
</organism>
<name>A0ABR5NBG7_BRECH</name>
<keyword evidence="4" id="KW-1185">Reference proteome</keyword>
<dbReference type="PANTHER" id="PTHR43318">
    <property type="entry name" value="UDP-N-ACETYLGLUCOSAMINE 4,6-DEHYDRATASE"/>
    <property type="match status" value="1"/>
</dbReference>
<protein>
    <recommendedName>
        <fullName evidence="2">Polysaccharide biosynthesis protein CapD-like domain-containing protein</fullName>
    </recommendedName>
</protein>